<name>A0A146K081_9EUKA</name>
<gene>
    <name evidence="3" type="ORF">TPC1_30173</name>
</gene>
<feature type="coiled-coil region" evidence="1">
    <location>
        <begin position="598"/>
        <end position="669"/>
    </location>
</feature>
<evidence type="ECO:0000313" key="3">
    <source>
        <dbReference type="EMBL" id="JAP90332.1"/>
    </source>
</evidence>
<dbReference type="AlphaFoldDB" id="A0A146K081"/>
<sequence length="880" mass="103213">NTIFSYNGFFEQLFSITLLNDKGQQMQQFIQQYSQKFPQGIDEKEFKSIMTQLKQNQNKVSFQFLQVILKSAYEVPIEIKLPFSMQYLLSTDYKDEALHYAITTQDGRKIKYVLNVELVIKLFLRQLSFRHILTFTPAMIQSLHLSDINPKTNFQSLLFNVIDLYSADNKNETLRIIDECVAQNSQNLFAVQKFMSSFRKKSACFNSVVQEKLLPSIIQFLIDIAKDVIFIQFNTPNQDCTVEECQKYGSGKCEKILDLGAFLLMVYAKDNKLNPKVAQYLEQCCKCAGLTMQQWQKLTDDALFSQITKQTDMHSRSPSMSSYVVKQIESPKESAKRGQKANFEELNGQTAQKLIKQNQSELEMAKTKLQFAQKLLLQRTHLLNNIALFVKQKRSEPEIIEYQDLQKNLFEATQKLEQIQPEKRALLKSPKHKIQQQMNMSDSVINATQNKAQWEHFEDVQKSSVVYNGQILNNSVQIYNNQDTSEPAEVSQPVLVAVQPDQPQELAKQPVEPENSQGDFDPLQLPLEDPKHPETQENLQELIEEELRQNEALKRFEEEKSLQLEKSLKLKKQESFLKQQREEEQRLMLKKQENELLISQSKQQLEAERQLLVEKEIQLQLETRKQELRVQIIQEQNNFQTTQLKLIKLQNLQKKVQQIVQQQVQTKNQRVQMQKIQNTKKVKIEKRKLQLLLKLQSFMKQKIGNLQIEIFIGKNANFVKIEYQNLIEYAQKLKSTLQQHQALKKYGSPSLPVFESHMLFEKSAQLNFYPETTNLVQLSQTFEPKNPVQLTQKANPYQRLTELQMRCSVQLKDFPWLKLMQNIKKQFKQYKNEHIGDENLENDFKRKVEIEELKALDYQKMGFEQRVDKEFVEILIGMQK</sequence>
<feature type="non-terminal residue" evidence="3">
    <location>
        <position position="1"/>
    </location>
</feature>
<proteinExistence type="predicted"/>
<evidence type="ECO:0000256" key="1">
    <source>
        <dbReference type="SAM" id="Coils"/>
    </source>
</evidence>
<protein>
    <submittedName>
        <fullName evidence="3">Uncharacterized protein</fullName>
    </submittedName>
</protein>
<accession>A0A146K081</accession>
<keyword evidence="1" id="KW-0175">Coiled coil</keyword>
<feature type="region of interest" description="Disordered" evidence="2">
    <location>
        <begin position="504"/>
        <end position="532"/>
    </location>
</feature>
<reference evidence="3" key="1">
    <citation type="submission" date="2015-07" db="EMBL/GenBank/DDBJ databases">
        <title>Adaptation to a free-living lifestyle via gene acquisitions in the diplomonad Trepomonas sp. PC1.</title>
        <authorList>
            <person name="Xu F."/>
            <person name="Jerlstrom-Hultqvist J."/>
            <person name="Kolisko M."/>
            <person name="Simpson A.G.B."/>
            <person name="Roger A.J."/>
            <person name="Svard S.G."/>
            <person name="Andersson J.O."/>
        </authorList>
    </citation>
    <scope>NUCLEOTIDE SEQUENCE</scope>
    <source>
        <strain evidence="3">PC1</strain>
    </source>
</reference>
<organism evidence="3">
    <name type="scientific">Trepomonas sp. PC1</name>
    <dbReference type="NCBI Taxonomy" id="1076344"/>
    <lineage>
        <taxon>Eukaryota</taxon>
        <taxon>Metamonada</taxon>
        <taxon>Diplomonadida</taxon>
        <taxon>Hexamitidae</taxon>
        <taxon>Hexamitinae</taxon>
        <taxon>Trepomonas</taxon>
    </lineage>
</organism>
<evidence type="ECO:0000256" key="2">
    <source>
        <dbReference type="SAM" id="MobiDB-lite"/>
    </source>
</evidence>
<dbReference type="EMBL" id="GDID01006274">
    <property type="protein sequence ID" value="JAP90332.1"/>
    <property type="molecule type" value="Transcribed_RNA"/>
</dbReference>